<gene>
    <name evidence="3" type="ORF">SAMN02745166_00816</name>
</gene>
<dbReference type="InterPro" id="IPR049712">
    <property type="entry name" value="Poly_export"/>
</dbReference>
<evidence type="ECO:0000313" key="3">
    <source>
        <dbReference type="EMBL" id="SKA81807.1"/>
    </source>
</evidence>
<dbReference type="Gene3D" id="3.30.1950.10">
    <property type="entry name" value="wza like domain"/>
    <property type="match status" value="1"/>
</dbReference>
<dbReference type="GO" id="GO:0015159">
    <property type="term" value="F:polysaccharide transmembrane transporter activity"/>
    <property type="evidence" value="ECO:0007669"/>
    <property type="project" value="InterPro"/>
</dbReference>
<evidence type="ECO:0000256" key="1">
    <source>
        <dbReference type="ARBA" id="ARBA00022729"/>
    </source>
</evidence>
<dbReference type="Gene3D" id="3.10.560.10">
    <property type="entry name" value="Outer membrane lipoprotein wza domain like"/>
    <property type="match status" value="1"/>
</dbReference>
<dbReference type="Proteomes" id="UP000190774">
    <property type="component" value="Unassembled WGS sequence"/>
</dbReference>
<organism evidence="3 4">
    <name type="scientific">Prosthecobacter debontii</name>
    <dbReference type="NCBI Taxonomy" id="48467"/>
    <lineage>
        <taxon>Bacteria</taxon>
        <taxon>Pseudomonadati</taxon>
        <taxon>Verrucomicrobiota</taxon>
        <taxon>Verrucomicrobiia</taxon>
        <taxon>Verrucomicrobiales</taxon>
        <taxon>Verrucomicrobiaceae</taxon>
        <taxon>Prosthecobacter</taxon>
    </lineage>
</organism>
<keyword evidence="4" id="KW-1185">Reference proteome</keyword>
<sequence>MFYFRFLIEARLGSAALILTFLVQCTSRVENPTLPEPLAVPVQTQAPAAPKNAFVVGDQLELFVKEDSTLNGSYLVREGGYIVIPRAGRILVQGMTREEAEPKVREFLKKTQLKEASVIVERTSGAQGVNAGALGGASPQSANRILVYLTGSVPRSGAHQIVAPTARAMGVYEALLITGGLGKFAQLDKVEVFRTDSSGKRKKAVIDLRPIIKGEQDDPPIAEGDIINVPEKVFGF</sequence>
<dbReference type="PANTHER" id="PTHR33619:SF3">
    <property type="entry name" value="POLYSACCHARIDE EXPORT PROTEIN GFCE-RELATED"/>
    <property type="match status" value="1"/>
</dbReference>
<feature type="domain" description="Polysaccharide export protein N-terminal" evidence="2">
    <location>
        <begin position="52"/>
        <end position="120"/>
    </location>
</feature>
<dbReference type="OrthoDB" id="9808421at2"/>
<dbReference type="STRING" id="48467.SAMN02745166_00816"/>
<keyword evidence="1" id="KW-0732">Signal</keyword>
<dbReference type="EMBL" id="FUYE01000002">
    <property type="protein sequence ID" value="SKA81807.1"/>
    <property type="molecule type" value="Genomic_DNA"/>
</dbReference>
<reference evidence="4" key="1">
    <citation type="submission" date="2017-02" db="EMBL/GenBank/DDBJ databases">
        <authorList>
            <person name="Varghese N."/>
            <person name="Submissions S."/>
        </authorList>
    </citation>
    <scope>NUCLEOTIDE SEQUENCE [LARGE SCALE GENOMIC DNA]</scope>
    <source>
        <strain evidence="4">ATCC 700200</strain>
    </source>
</reference>
<dbReference type="PANTHER" id="PTHR33619">
    <property type="entry name" value="POLYSACCHARIDE EXPORT PROTEIN GFCE-RELATED"/>
    <property type="match status" value="1"/>
</dbReference>
<dbReference type="InterPro" id="IPR003715">
    <property type="entry name" value="Poly_export_N"/>
</dbReference>
<dbReference type="AlphaFoldDB" id="A0A1T4WXE0"/>
<accession>A0A1T4WXE0</accession>
<name>A0A1T4WXE0_9BACT</name>
<protein>
    <submittedName>
        <fullName evidence="3">Protein involved in polysaccharide export, contains SLBB domain of the beta-grasp fold</fullName>
    </submittedName>
</protein>
<dbReference type="Pfam" id="PF02563">
    <property type="entry name" value="Poly_export"/>
    <property type="match status" value="1"/>
</dbReference>
<dbReference type="RefSeq" id="WP_078812015.1">
    <property type="nucleotide sequence ID" value="NZ_FUYE01000002.1"/>
</dbReference>
<proteinExistence type="predicted"/>
<evidence type="ECO:0000313" key="4">
    <source>
        <dbReference type="Proteomes" id="UP000190774"/>
    </source>
</evidence>
<evidence type="ECO:0000259" key="2">
    <source>
        <dbReference type="Pfam" id="PF02563"/>
    </source>
</evidence>